<feature type="region of interest" description="Disordered" evidence="1">
    <location>
        <begin position="200"/>
        <end position="230"/>
    </location>
</feature>
<keyword evidence="4" id="KW-1185">Reference proteome</keyword>
<dbReference type="STRING" id="196109.A0A136IXA4"/>
<dbReference type="Gene3D" id="3.40.50.1820">
    <property type="entry name" value="alpha/beta hydrolase"/>
    <property type="match status" value="1"/>
</dbReference>
<gene>
    <name evidence="3" type="ORF">Micbo1qcDRAFT_235337</name>
</gene>
<keyword evidence="3" id="KW-0378">Hydrolase</keyword>
<feature type="domain" description="Xaa-Pro dipeptidyl-peptidase-like" evidence="2">
    <location>
        <begin position="16"/>
        <end position="178"/>
    </location>
</feature>
<dbReference type="InParanoid" id="A0A136IXA4"/>
<dbReference type="PANTHER" id="PTHR42103">
    <property type="entry name" value="ALPHA/BETA-HYDROLASES SUPERFAMILY PROTEIN"/>
    <property type="match status" value="1"/>
</dbReference>
<name>A0A136IXA4_9PEZI</name>
<feature type="region of interest" description="Disordered" evidence="1">
    <location>
        <begin position="247"/>
        <end position="267"/>
    </location>
</feature>
<dbReference type="InterPro" id="IPR029058">
    <property type="entry name" value="AB_hydrolase_fold"/>
</dbReference>
<evidence type="ECO:0000259" key="2">
    <source>
        <dbReference type="Pfam" id="PF02129"/>
    </source>
</evidence>
<dbReference type="SUPFAM" id="SSF53474">
    <property type="entry name" value="alpha/beta-Hydrolases"/>
    <property type="match status" value="1"/>
</dbReference>
<protein>
    <submittedName>
        <fullName evidence="3">Alpha/Beta hydrolase protein</fullName>
    </submittedName>
</protein>
<feature type="compositionally biased region" description="Basic and acidic residues" evidence="1">
    <location>
        <begin position="325"/>
        <end position="343"/>
    </location>
</feature>
<dbReference type="Pfam" id="PF02129">
    <property type="entry name" value="Peptidase_S15"/>
    <property type="match status" value="1"/>
</dbReference>
<evidence type="ECO:0000313" key="3">
    <source>
        <dbReference type="EMBL" id="KXJ89573.1"/>
    </source>
</evidence>
<accession>A0A136IXA4</accession>
<sequence>MLPRPTLSFMLPSLHDETRLACRIYHPVSLSSDSHGHHTQPWQGNAAVVAHPYAMMGGSYDDRIVDLIAGTLLHAGYLVATFNFRGASPSGGRTSWTSKAEQADYMSVVGFLAHYVHYLKPPTGPQDGASPPVAADPRMLMAGYSYGAMVTLKIPALSTIMASFASPRVHTAAADIRLRAQHLAEQQNVLLATPISPRKSLGMRVGGADDEVPRKSHDRPRRSRSIDHEDRIRKGVIELLERTKLIHHHHHHHHHRKHHADHDDKHQTEAQDVLAEKSMQVIEGMTHFSSAYLVVSPPYGVVTNLATMTIPNPFASWPGRKSHQTRKEMDGATFKDPEHEPGEHSGQARQAEEVKMALHPTLAIYGDADNFLTLRKIREWAAGMDSTPDSAFHYMEVSGAGHFWVEGDSLYRLRDAVEEFATGLT</sequence>
<evidence type="ECO:0000313" key="4">
    <source>
        <dbReference type="Proteomes" id="UP000070501"/>
    </source>
</evidence>
<dbReference type="Proteomes" id="UP000070501">
    <property type="component" value="Unassembled WGS sequence"/>
</dbReference>
<feature type="compositionally biased region" description="Basic residues" evidence="1">
    <location>
        <begin position="247"/>
        <end position="259"/>
    </location>
</feature>
<dbReference type="EMBL" id="KQ964255">
    <property type="protein sequence ID" value="KXJ89573.1"/>
    <property type="molecule type" value="Genomic_DNA"/>
</dbReference>
<dbReference type="GO" id="GO:0016787">
    <property type="term" value="F:hydrolase activity"/>
    <property type="evidence" value="ECO:0007669"/>
    <property type="project" value="UniProtKB-KW"/>
</dbReference>
<dbReference type="InterPro" id="IPR000383">
    <property type="entry name" value="Xaa-Pro-like_dom"/>
</dbReference>
<reference evidence="4" key="1">
    <citation type="submission" date="2016-02" db="EMBL/GenBank/DDBJ databases">
        <title>Draft genome sequence of Microdochium bolleyi, a fungal endophyte of beachgrass.</title>
        <authorList>
            <consortium name="DOE Joint Genome Institute"/>
            <person name="David A.S."/>
            <person name="May G."/>
            <person name="Haridas S."/>
            <person name="Lim J."/>
            <person name="Wang M."/>
            <person name="Labutti K."/>
            <person name="Lipzen A."/>
            <person name="Barry K."/>
            <person name="Grigoriev I.V."/>
        </authorList>
    </citation>
    <scope>NUCLEOTIDE SEQUENCE [LARGE SCALE GENOMIC DNA]</scope>
    <source>
        <strain evidence="4">J235TASD1</strain>
    </source>
</reference>
<dbReference type="OrthoDB" id="10260961at2759"/>
<dbReference type="AlphaFoldDB" id="A0A136IXA4"/>
<proteinExistence type="predicted"/>
<organism evidence="3 4">
    <name type="scientific">Microdochium bolleyi</name>
    <dbReference type="NCBI Taxonomy" id="196109"/>
    <lineage>
        <taxon>Eukaryota</taxon>
        <taxon>Fungi</taxon>
        <taxon>Dikarya</taxon>
        <taxon>Ascomycota</taxon>
        <taxon>Pezizomycotina</taxon>
        <taxon>Sordariomycetes</taxon>
        <taxon>Xylariomycetidae</taxon>
        <taxon>Xylariales</taxon>
        <taxon>Microdochiaceae</taxon>
        <taxon>Microdochium</taxon>
    </lineage>
</organism>
<evidence type="ECO:0000256" key="1">
    <source>
        <dbReference type="SAM" id="MobiDB-lite"/>
    </source>
</evidence>
<feature type="region of interest" description="Disordered" evidence="1">
    <location>
        <begin position="317"/>
        <end position="345"/>
    </location>
</feature>
<dbReference type="PANTHER" id="PTHR42103:SF2">
    <property type="entry name" value="AB HYDROLASE-1 DOMAIN-CONTAINING PROTEIN"/>
    <property type="match status" value="1"/>
</dbReference>